<dbReference type="PANTHER" id="PTHR22916">
    <property type="entry name" value="GLYCOSYLTRANSFERASE"/>
    <property type="match status" value="1"/>
</dbReference>
<dbReference type="InterPro" id="IPR029044">
    <property type="entry name" value="Nucleotide-diphossugar_trans"/>
</dbReference>
<dbReference type="SUPFAM" id="SSF53448">
    <property type="entry name" value="Nucleotide-diphospho-sugar transferases"/>
    <property type="match status" value="1"/>
</dbReference>
<dbReference type="CDD" id="cd00761">
    <property type="entry name" value="Glyco_tranf_GTA_type"/>
    <property type="match status" value="1"/>
</dbReference>
<reference evidence="5 6" key="1">
    <citation type="submission" date="2019-10" db="EMBL/GenBank/DDBJ databases">
        <authorList>
            <person name="Karimi E."/>
        </authorList>
    </citation>
    <scope>NUCLEOTIDE SEQUENCE [LARGE SCALE GENOMIC DNA]</scope>
    <source>
        <strain evidence="5">Bacillus sp. 348</strain>
    </source>
</reference>
<evidence type="ECO:0000256" key="3">
    <source>
        <dbReference type="ARBA" id="ARBA00022679"/>
    </source>
</evidence>
<dbReference type="EMBL" id="CABWLH010000010">
    <property type="protein sequence ID" value="VXC17234.1"/>
    <property type="molecule type" value="Genomic_DNA"/>
</dbReference>
<gene>
    <name evidence="5" type="primary">epsH</name>
    <name evidence="5" type="ORF">BACI348_50452</name>
</gene>
<dbReference type="RefSeq" id="WP_159159998.1">
    <property type="nucleotide sequence ID" value="NZ_LR732831.1"/>
</dbReference>
<sequence>MPAISLLIAVYNTSQYVEQCLQSIADQSFSDIEVILINDGSTDYSGDILEAFAARDERFRVIHQTNQGLGAVRNRGIEEATGTYLAFVDSDDVLAPQYCEALYQEAENTGADLVVSEYWIQFEQSKRIIPTTLLAQQEADKTSLIESLLHGEITGFSWNKLYRRAFIEKHHIRFPLRGELENIEDQYVTLRCFSLSRVIAFVHEPLYYYRVHLSSIVQRYQKQYFQHGLAFYDAQRLFLKEHDELTPYEKAFYFFIVNHTLHCMLNEWKSQNSLSFQKKLGHMREMVTHEAFQKAVKQVEPSKLTVRKRMILFLARMQWVYPLSAAASSYQKWIEYQTRKSG</sequence>
<protein>
    <submittedName>
        <fullName evidence="5">Putative glycosyltransferase involved in biofilm formation</fullName>
        <ecNumber evidence="5">2.-.-.-</ecNumber>
    </submittedName>
</protein>
<dbReference type="InterPro" id="IPR001173">
    <property type="entry name" value="Glyco_trans_2-like"/>
</dbReference>
<feature type="domain" description="Glycosyltransferase 2-like" evidence="4">
    <location>
        <begin position="5"/>
        <end position="169"/>
    </location>
</feature>
<dbReference type="Gene3D" id="3.90.550.10">
    <property type="entry name" value="Spore Coat Polysaccharide Biosynthesis Protein SpsA, Chain A"/>
    <property type="match status" value="1"/>
</dbReference>
<dbReference type="PANTHER" id="PTHR22916:SF51">
    <property type="entry name" value="GLYCOSYLTRANSFERASE EPSH-RELATED"/>
    <property type="match status" value="1"/>
</dbReference>
<accession>A0A653WEQ9</accession>
<organism evidence="5 6">
    <name type="scientific">Bacillus altitudinis</name>
    <dbReference type="NCBI Taxonomy" id="293387"/>
    <lineage>
        <taxon>Bacteria</taxon>
        <taxon>Bacillati</taxon>
        <taxon>Bacillota</taxon>
        <taxon>Bacilli</taxon>
        <taxon>Bacillales</taxon>
        <taxon>Bacillaceae</taxon>
        <taxon>Bacillus</taxon>
    </lineage>
</organism>
<dbReference type="AlphaFoldDB" id="A0A653WEQ9"/>
<evidence type="ECO:0000256" key="2">
    <source>
        <dbReference type="ARBA" id="ARBA00022676"/>
    </source>
</evidence>
<dbReference type="EC" id="2.-.-.-" evidence="5"/>
<keyword evidence="3 5" id="KW-0808">Transferase</keyword>
<dbReference type="Proteomes" id="UP000433089">
    <property type="component" value="Unassembled WGS sequence"/>
</dbReference>
<dbReference type="Pfam" id="PF00535">
    <property type="entry name" value="Glycos_transf_2"/>
    <property type="match status" value="1"/>
</dbReference>
<proteinExistence type="inferred from homology"/>
<dbReference type="GO" id="GO:0016757">
    <property type="term" value="F:glycosyltransferase activity"/>
    <property type="evidence" value="ECO:0007669"/>
    <property type="project" value="UniProtKB-KW"/>
</dbReference>
<evidence type="ECO:0000259" key="4">
    <source>
        <dbReference type="Pfam" id="PF00535"/>
    </source>
</evidence>
<evidence type="ECO:0000256" key="1">
    <source>
        <dbReference type="ARBA" id="ARBA00006739"/>
    </source>
</evidence>
<name>A0A653WEQ9_BACAB</name>
<keyword evidence="2" id="KW-0328">Glycosyltransferase</keyword>
<evidence type="ECO:0000313" key="6">
    <source>
        <dbReference type="Proteomes" id="UP000433089"/>
    </source>
</evidence>
<comment type="similarity">
    <text evidence="1">Belongs to the glycosyltransferase 2 family.</text>
</comment>
<evidence type="ECO:0000313" key="5">
    <source>
        <dbReference type="EMBL" id="VXC17234.1"/>
    </source>
</evidence>